<dbReference type="SUPFAM" id="SSF75620">
    <property type="entry name" value="Release factor"/>
    <property type="match status" value="1"/>
</dbReference>
<organism evidence="7 8">
    <name type="scientific">Candidatus Chazhemtobacterium aquaticus</name>
    <dbReference type="NCBI Taxonomy" id="2715735"/>
    <lineage>
        <taxon>Bacteria</taxon>
        <taxon>Candidatus Chazhemtobacteraceae</taxon>
        <taxon>Candidatus Chazhemtobacterium</taxon>
    </lineage>
</organism>
<dbReference type="Proteomes" id="UP000463983">
    <property type="component" value="Chromosome"/>
</dbReference>
<dbReference type="GO" id="GO:0003747">
    <property type="term" value="F:translation release factor activity"/>
    <property type="evidence" value="ECO:0007669"/>
    <property type="project" value="InterPro"/>
</dbReference>
<evidence type="ECO:0000256" key="5">
    <source>
        <dbReference type="SAM" id="MobiDB-lite"/>
    </source>
</evidence>
<feature type="domain" description="Prokaryotic-type class I peptide chain release factors" evidence="6">
    <location>
        <begin position="189"/>
        <end position="205"/>
    </location>
</feature>
<dbReference type="PANTHER" id="PTHR43804:SF7">
    <property type="entry name" value="LD18447P"/>
    <property type="match status" value="1"/>
</dbReference>
<proteinExistence type="inferred from homology"/>
<evidence type="ECO:0000313" key="8">
    <source>
        <dbReference type="Proteomes" id="UP000463983"/>
    </source>
</evidence>
<dbReference type="PROSITE" id="PS00745">
    <property type="entry name" value="RF_PROK_I"/>
    <property type="match status" value="1"/>
</dbReference>
<dbReference type="InterPro" id="IPR000352">
    <property type="entry name" value="Pep_chain_release_fac_I"/>
</dbReference>
<dbReference type="SMART" id="SM00937">
    <property type="entry name" value="PCRF"/>
    <property type="match status" value="1"/>
</dbReference>
<evidence type="ECO:0000259" key="6">
    <source>
        <dbReference type="PROSITE" id="PS00745"/>
    </source>
</evidence>
<keyword evidence="4" id="KW-0175">Coiled coil</keyword>
<name>A0A857NBG9_9BACT</name>
<dbReference type="Pfam" id="PF03462">
    <property type="entry name" value="PCRF"/>
    <property type="match status" value="1"/>
</dbReference>
<evidence type="ECO:0000256" key="3">
    <source>
        <dbReference type="ARBA" id="ARBA00022917"/>
    </source>
</evidence>
<accession>A0A857NBG9</accession>
<dbReference type="EMBL" id="CP047901">
    <property type="protein sequence ID" value="QHO63700.1"/>
    <property type="molecule type" value="Genomic_DNA"/>
</dbReference>
<dbReference type="Gene3D" id="3.30.70.1660">
    <property type="match status" value="1"/>
</dbReference>
<evidence type="ECO:0000256" key="4">
    <source>
        <dbReference type="SAM" id="Coils"/>
    </source>
</evidence>
<keyword evidence="3" id="KW-0648">Protein biosynthesis</keyword>
<dbReference type="AlphaFoldDB" id="A0A857NBG9"/>
<dbReference type="InterPro" id="IPR005139">
    <property type="entry name" value="PCRF"/>
</dbReference>
<dbReference type="Gene3D" id="3.30.160.20">
    <property type="match status" value="1"/>
</dbReference>
<dbReference type="Pfam" id="PF00472">
    <property type="entry name" value="RF-1"/>
    <property type="match status" value="1"/>
</dbReference>
<keyword evidence="2" id="KW-0488">Methylation</keyword>
<evidence type="ECO:0000256" key="1">
    <source>
        <dbReference type="ARBA" id="ARBA00010835"/>
    </source>
</evidence>
<dbReference type="InterPro" id="IPR045853">
    <property type="entry name" value="Pep_chain_release_fac_I_sf"/>
</dbReference>
<sequence>MDHQLDYLQKQIDQLDQQIADNQKLLQDPTLKDLASTEITSLTEQKQSLLQALTELKNSLNQKQNSPTSNYDNSPATIEIKGAAGGDEAKIFAQDLQEMYTRFANSLGFKVESIDDGIIKISGKANPPWKLGPYATFKHEAGVHRVQRVPKTESQGRIHTSTATVAVLPQIKPSEVVIKESDLEWQFSRAGGPGGQNVNKVSTAVRLTYKPTGEVISVREERYQQRNRDIALELLRQRLWQREQDEKQKQLETTRSQAVGSGQRAEKIRTYNFPQNRVTDHRLNQSWHDLDLVIQGKLDKIITTLHQQPLES</sequence>
<reference evidence="8" key="1">
    <citation type="journal article" date="2020" name="Microorganisms">
        <title>Complete Genome of a Member of a New Bacterial Lineage in the Microgenomates Group Reveals an Unusual Nucleotide Composition Disparity Between Two Strands of DNA and Limited Metabolic Potential.</title>
        <authorList>
            <person name="Kadnikov V.V."/>
            <person name="Mardanov A.V."/>
            <person name="Beletsky A.V."/>
            <person name="Karnachuk O.V."/>
            <person name="Ravin N.V."/>
        </authorList>
    </citation>
    <scope>NUCLEOTIDE SEQUENCE [LARGE SCALE GENOMIC DNA]</scope>
</reference>
<evidence type="ECO:0000313" key="7">
    <source>
        <dbReference type="EMBL" id="QHO63700.1"/>
    </source>
</evidence>
<dbReference type="InterPro" id="IPR050057">
    <property type="entry name" value="Prokaryotic/Mito_RF"/>
</dbReference>
<evidence type="ECO:0000256" key="2">
    <source>
        <dbReference type="ARBA" id="ARBA00022481"/>
    </source>
</evidence>
<dbReference type="PANTHER" id="PTHR43804">
    <property type="entry name" value="LD18447P"/>
    <property type="match status" value="1"/>
</dbReference>
<gene>
    <name evidence="7" type="ORF">MICH65_0719</name>
</gene>
<comment type="similarity">
    <text evidence="1">Belongs to the prokaryotic/mitochondrial release factor family.</text>
</comment>
<dbReference type="KEGG" id="caqa:MICH65_0719"/>
<protein>
    <submittedName>
        <fullName evidence="7">Peptide chain release factor 1</fullName>
    </submittedName>
</protein>
<dbReference type="RefSeq" id="WP_161932068.1">
    <property type="nucleotide sequence ID" value="NZ_CP047901.1"/>
</dbReference>
<dbReference type="GO" id="GO:0005737">
    <property type="term" value="C:cytoplasm"/>
    <property type="evidence" value="ECO:0007669"/>
    <property type="project" value="UniProtKB-ARBA"/>
</dbReference>
<keyword evidence="8" id="KW-1185">Reference proteome</keyword>
<feature type="region of interest" description="Disordered" evidence="5">
    <location>
        <begin position="246"/>
        <end position="265"/>
    </location>
</feature>
<feature type="coiled-coil region" evidence="4">
    <location>
        <begin position="5"/>
        <end position="66"/>
    </location>
</feature>